<sequence>MKRRLLACAAWLYVVAAGSPVAAQTAIPVMAPSAAPATGSCQPAAGELLAIGDKAFEQERYQDAVSSFEQALRLCRAAGDMRGISAALLEYGQTVHHLNRYADSEAALLEGWALRQKIDSSATPDGDPDREGVHYPAELMYLYRQSSRFDLAWQWGEIALRVKAKSEGTRTSSYGTLLSNLSGITLMTRDYARGLVYAKEAMDIWEHTSGTDSTDHAWGMRDVGVLLLRQGKQQEAYYYLERAYRIRLAAFGQDRTETQTSTQDMAAWYTEAGNDAAALTFAEQGLASAVRRFGPDAVNSTYALSRVSAIHLRLGEAAQAASEAEQVLRIRRATLGEHHAQTISAWQDVASTQLANNRLGRSAAAAQAGFDACRAMPGGIAASCVWLQLAHAKALLALGQAQVALDEAERAAAVARAAQGVLGGDERVAAMLRAQALLALGRYEQAESTLAELAQRVAALPDPMANGQTEVDLALNAVRAERVGIDAQALSVLAERVGVLAQQLAGQRGLSHPTYANALLDAAALNARGPDLALARQQSARAMAIGLANRATLLQARAAAQLSALDDGNQAVFLGKQAVNALQLARENITGLPVEQQHSFVQLKQVAYQQLVDRLLDRRRIGEAESVLAMVEENEFHDLVRGADTSADSRQDARIARLGFDGADQLAQQQFTARAQALEQAAQALAKAREHQAQGSAGGAAELAKAQADMQRLLDAATAEWSAPNAAASAIAATSLAASSPAASAAVPDRTLDTVTRAALPAGRLQLTYLVSERRLRIVVQHDSVARVVTLDVDEAALAREIASLRRLAQDPGKDPRPHAQRLYNQLLAPVAQELAQARSLSLSLNGVLRYLPFAMLHDGRHWLVERLPLQVAGGADSNDVPATSNAPARTHSVALFGQSQATDDLPALPYVARELQAVSATERAGHIPSQTYLDASFTAATLERALQRDSMVHIASHFVLRSGRDDGSYLLLGNGQRLSLAELALPRFRFTGLDLLTLSACETAVPAGVDATGRELASLAWLARERGARNVLASLWRVSDRSTATLMTDFYQALGRGASKPEALRQAQLRQIASAAATGAGRARGLKAIDAPASASMPAGTHSHPFYWAGFTMLGN</sequence>
<accession>A0ABW9WB23</accession>
<comment type="caution">
    <text evidence="4">The sequence shown here is derived from an EMBL/GenBank/DDBJ whole genome shotgun (WGS) entry which is preliminary data.</text>
</comment>
<dbReference type="PANTHER" id="PTHR10098">
    <property type="entry name" value="RAPSYN-RELATED"/>
    <property type="match status" value="1"/>
</dbReference>
<feature type="domain" description="CHAT" evidence="3">
    <location>
        <begin position="818"/>
        <end position="1117"/>
    </location>
</feature>
<evidence type="ECO:0000313" key="5">
    <source>
        <dbReference type="Proteomes" id="UP000466332"/>
    </source>
</evidence>
<dbReference type="Pfam" id="PF13374">
    <property type="entry name" value="TPR_10"/>
    <property type="match status" value="1"/>
</dbReference>
<feature type="coiled-coil region" evidence="1">
    <location>
        <begin position="674"/>
        <end position="720"/>
    </location>
</feature>
<dbReference type="RefSeq" id="WP_161042978.1">
    <property type="nucleotide sequence ID" value="NZ_WWCS01000001.1"/>
</dbReference>
<gene>
    <name evidence="4" type="ORF">GTP55_00045</name>
</gene>
<evidence type="ECO:0000313" key="4">
    <source>
        <dbReference type="EMBL" id="MYN37758.1"/>
    </source>
</evidence>
<evidence type="ECO:0000259" key="3">
    <source>
        <dbReference type="Pfam" id="PF12770"/>
    </source>
</evidence>
<keyword evidence="5" id="KW-1185">Reference proteome</keyword>
<protein>
    <submittedName>
        <fullName evidence="4">CHAT domain-containing protein</fullName>
    </submittedName>
</protein>
<reference evidence="4 5" key="1">
    <citation type="submission" date="2019-12" db="EMBL/GenBank/DDBJ databases">
        <title>Novel species isolated from a subtropical stream in China.</title>
        <authorList>
            <person name="Lu H."/>
        </authorList>
    </citation>
    <scope>NUCLEOTIDE SEQUENCE [LARGE SCALE GENOMIC DNA]</scope>
    <source>
        <strain evidence="4 5">FT109W</strain>
    </source>
</reference>
<feature type="chain" id="PRO_5046324689" evidence="2">
    <location>
        <begin position="23"/>
        <end position="1117"/>
    </location>
</feature>
<dbReference type="InterPro" id="IPR011990">
    <property type="entry name" value="TPR-like_helical_dom_sf"/>
</dbReference>
<keyword evidence="1" id="KW-0175">Coiled coil</keyword>
<evidence type="ECO:0000256" key="1">
    <source>
        <dbReference type="SAM" id="Coils"/>
    </source>
</evidence>
<name>A0ABW9WB23_9BURK</name>
<proteinExistence type="predicted"/>
<dbReference type="SUPFAM" id="SSF48452">
    <property type="entry name" value="TPR-like"/>
    <property type="match status" value="3"/>
</dbReference>
<keyword evidence="2" id="KW-0732">Signal</keyword>
<organism evidence="4 5">
    <name type="scientific">Duganella margarita</name>
    <dbReference type="NCBI Taxonomy" id="2692170"/>
    <lineage>
        <taxon>Bacteria</taxon>
        <taxon>Pseudomonadati</taxon>
        <taxon>Pseudomonadota</taxon>
        <taxon>Betaproteobacteria</taxon>
        <taxon>Burkholderiales</taxon>
        <taxon>Oxalobacteraceae</taxon>
        <taxon>Telluria group</taxon>
        <taxon>Duganella</taxon>
    </lineage>
</organism>
<evidence type="ECO:0000256" key="2">
    <source>
        <dbReference type="SAM" id="SignalP"/>
    </source>
</evidence>
<dbReference type="Gene3D" id="1.25.40.10">
    <property type="entry name" value="Tetratricopeptide repeat domain"/>
    <property type="match status" value="3"/>
</dbReference>
<dbReference type="Proteomes" id="UP000466332">
    <property type="component" value="Unassembled WGS sequence"/>
</dbReference>
<dbReference type="EMBL" id="WWCS01000001">
    <property type="protein sequence ID" value="MYN37758.1"/>
    <property type="molecule type" value="Genomic_DNA"/>
</dbReference>
<dbReference type="Pfam" id="PF13424">
    <property type="entry name" value="TPR_12"/>
    <property type="match status" value="1"/>
</dbReference>
<dbReference type="Pfam" id="PF12770">
    <property type="entry name" value="CHAT"/>
    <property type="match status" value="1"/>
</dbReference>
<dbReference type="InterPro" id="IPR024983">
    <property type="entry name" value="CHAT_dom"/>
</dbReference>
<feature type="signal peptide" evidence="2">
    <location>
        <begin position="1"/>
        <end position="22"/>
    </location>
</feature>